<comment type="caution">
    <text evidence="2">The sequence shown here is derived from an EMBL/GenBank/DDBJ whole genome shotgun (WGS) entry which is preliminary data.</text>
</comment>
<gene>
    <name evidence="2" type="ORF">GCK32_005989</name>
</gene>
<proteinExistence type="predicted"/>
<reference evidence="2 3" key="1">
    <citation type="submission" date="2019-10" db="EMBL/GenBank/DDBJ databases">
        <title>Assembly and Annotation for the nematode Trichostrongylus colubriformis.</title>
        <authorList>
            <person name="Martin J."/>
        </authorList>
    </citation>
    <scope>NUCLEOTIDE SEQUENCE [LARGE SCALE GENOMIC DNA]</scope>
    <source>
        <strain evidence="2">G859</strain>
        <tissue evidence="2">Whole worm</tissue>
    </source>
</reference>
<dbReference type="EMBL" id="WIXE01003940">
    <property type="protein sequence ID" value="KAK5983474.1"/>
    <property type="molecule type" value="Genomic_DNA"/>
</dbReference>
<protein>
    <recommendedName>
        <fullName evidence="1">Oxidoreductase-like domain-containing protein</fullName>
    </recommendedName>
</protein>
<dbReference type="AlphaFoldDB" id="A0AAN8IQW1"/>
<dbReference type="Pfam" id="PF09791">
    <property type="entry name" value="Oxidored-like"/>
    <property type="match status" value="1"/>
</dbReference>
<name>A0AAN8IQW1_TRICO</name>
<evidence type="ECO:0000259" key="1">
    <source>
        <dbReference type="Pfam" id="PF09791"/>
    </source>
</evidence>
<evidence type="ECO:0000313" key="3">
    <source>
        <dbReference type="Proteomes" id="UP001331761"/>
    </source>
</evidence>
<dbReference type="InterPro" id="IPR019180">
    <property type="entry name" value="Oxidoreductase-like_N"/>
</dbReference>
<feature type="domain" description="Oxidoreductase-like" evidence="1">
    <location>
        <begin position="60"/>
        <end position="93"/>
    </location>
</feature>
<sequence>MMRSAVMTAVDHRYSVNLRASPHNDMPSTIPSIGKLMGRSLHLRSLVRPCSSTKSPSELPVEPMEGACCGQGCANCVWITYANEVIDYYRRRSKDPSCMLLLPISQSEHSLPEELNLYVVPWRSFKK</sequence>
<organism evidence="2 3">
    <name type="scientific">Trichostrongylus colubriformis</name>
    <name type="common">Black scour worm</name>
    <dbReference type="NCBI Taxonomy" id="6319"/>
    <lineage>
        <taxon>Eukaryota</taxon>
        <taxon>Metazoa</taxon>
        <taxon>Ecdysozoa</taxon>
        <taxon>Nematoda</taxon>
        <taxon>Chromadorea</taxon>
        <taxon>Rhabditida</taxon>
        <taxon>Rhabditina</taxon>
        <taxon>Rhabditomorpha</taxon>
        <taxon>Strongyloidea</taxon>
        <taxon>Trichostrongylidae</taxon>
        <taxon>Trichostrongylus</taxon>
    </lineage>
</organism>
<accession>A0AAN8IQW1</accession>
<dbReference type="Proteomes" id="UP001331761">
    <property type="component" value="Unassembled WGS sequence"/>
</dbReference>
<keyword evidence="3" id="KW-1185">Reference proteome</keyword>
<evidence type="ECO:0000313" key="2">
    <source>
        <dbReference type="EMBL" id="KAK5983474.1"/>
    </source>
</evidence>